<dbReference type="InterPro" id="IPR005174">
    <property type="entry name" value="KIB1-4_b-propeller"/>
</dbReference>
<dbReference type="PANTHER" id="PTHR33127:SF5">
    <property type="entry name" value="TRANSMEMBRANE PROTEIN"/>
    <property type="match status" value="1"/>
</dbReference>
<proteinExistence type="predicted"/>
<dbReference type="Proteomes" id="UP000541444">
    <property type="component" value="Unassembled WGS sequence"/>
</dbReference>
<protein>
    <recommendedName>
        <fullName evidence="1">KIB1-4 beta-propeller domain-containing protein</fullName>
    </recommendedName>
</protein>
<dbReference type="EMBL" id="JACGCM010002387">
    <property type="protein sequence ID" value="KAF6140357.1"/>
    <property type="molecule type" value="Genomic_DNA"/>
</dbReference>
<feature type="domain" description="KIB1-4 beta-propeller" evidence="1">
    <location>
        <begin position="48"/>
        <end position="261"/>
    </location>
</feature>
<sequence length="261" mass="30267">MSNGEEQNRQGVSEEENVRTWSDLPREAMEVIMQKLLIDEKTFILNMDVIASKYGWLLVRTLTDLFFLNPFTKVKINLPFKSLSAITMQPSLLLQHLPIALFSSLNIFEKVRPEKVCLFEEIRSLDNFSLGDFFDYFLRVSALQPGDETWTTGTFNVNFKFTPRRNVVYRDGCFNFCSGEGALGTFDAAERTWTILIRYDFETNRDIYMHESFGELLLVNEYCQLDTPKKYKNMIDVYKLNGSQMGWDVVQSLGDRALFLG</sequence>
<organism evidence="2 3">
    <name type="scientific">Kingdonia uniflora</name>
    <dbReference type="NCBI Taxonomy" id="39325"/>
    <lineage>
        <taxon>Eukaryota</taxon>
        <taxon>Viridiplantae</taxon>
        <taxon>Streptophyta</taxon>
        <taxon>Embryophyta</taxon>
        <taxon>Tracheophyta</taxon>
        <taxon>Spermatophyta</taxon>
        <taxon>Magnoliopsida</taxon>
        <taxon>Ranunculales</taxon>
        <taxon>Circaeasteraceae</taxon>
        <taxon>Kingdonia</taxon>
    </lineage>
</organism>
<dbReference type="PANTHER" id="PTHR33127">
    <property type="entry name" value="TRANSMEMBRANE PROTEIN"/>
    <property type="match status" value="1"/>
</dbReference>
<dbReference type="Pfam" id="PF03478">
    <property type="entry name" value="Beta-prop_KIB1-4"/>
    <property type="match status" value="1"/>
</dbReference>
<reference evidence="2 3" key="1">
    <citation type="journal article" date="2020" name="IScience">
        <title>Genome Sequencing of the Endangered Kingdonia uniflora (Circaeasteraceae, Ranunculales) Reveals Potential Mechanisms of Evolutionary Specialization.</title>
        <authorList>
            <person name="Sun Y."/>
            <person name="Deng T."/>
            <person name="Zhang A."/>
            <person name="Moore M.J."/>
            <person name="Landis J.B."/>
            <person name="Lin N."/>
            <person name="Zhang H."/>
            <person name="Zhang X."/>
            <person name="Huang J."/>
            <person name="Zhang X."/>
            <person name="Sun H."/>
            <person name="Wang H."/>
        </authorList>
    </citation>
    <scope>NUCLEOTIDE SEQUENCE [LARGE SCALE GENOMIC DNA]</scope>
    <source>
        <strain evidence="2">TB1705</strain>
        <tissue evidence="2">Leaf</tissue>
    </source>
</reference>
<gene>
    <name evidence="2" type="ORF">GIB67_006210</name>
</gene>
<keyword evidence="3" id="KW-1185">Reference proteome</keyword>
<name>A0A7J7LCK7_9MAGN</name>
<dbReference type="AlphaFoldDB" id="A0A7J7LCK7"/>
<evidence type="ECO:0000259" key="1">
    <source>
        <dbReference type="Pfam" id="PF03478"/>
    </source>
</evidence>
<evidence type="ECO:0000313" key="3">
    <source>
        <dbReference type="Proteomes" id="UP000541444"/>
    </source>
</evidence>
<dbReference type="OrthoDB" id="1141028at2759"/>
<accession>A0A7J7LCK7</accession>
<comment type="caution">
    <text evidence="2">The sequence shown here is derived from an EMBL/GenBank/DDBJ whole genome shotgun (WGS) entry which is preliminary data.</text>
</comment>
<evidence type="ECO:0000313" key="2">
    <source>
        <dbReference type="EMBL" id="KAF6140357.1"/>
    </source>
</evidence>